<reference evidence="1 2" key="1">
    <citation type="submission" date="2013-08" db="EMBL/GenBank/DDBJ databases">
        <title>Genome sequencing of Cellulomonas bogoriensis 69B4.</title>
        <authorList>
            <person name="Chen F."/>
            <person name="Li Y."/>
            <person name="Wang G."/>
        </authorList>
    </citation>
    <scope>NUCLEOTIDE SEQUENCE [LARGE SCALE GENOMIC DNA]</scope>
    <source>
        <strain evidence="1 2">69B4</strain>
    </source>
</reference>
<dbReference type="InterPro" id="IPR018561">
    <property type="entry name" value="AosR"/>
</dbReference>
<dbReference type="OrthoDB" id="3268479at2"/>
<keyword evidence="2" id="KW-1185">Reference proteome</keyword>
<dbReference type="Pfam" id="PF09438">
    <property type="entry name" value="DUF2017"/>
    <property type="match status" value="1"/>
</dbReference>
<comment type="caution">
    <text evidence="1">The sequence shown here is derived from an EMBL/GenBank/DDBJ whole genome shotgun (WGS) entry which is preliminary data.</text>
</comment>
<organism evidence="1 2">
    <name type="scientific">Cellulomonas bogoriensis 69B4 = DSM 16987</name>
    <dbReference type="NCBI Taxonomy" id="1386082"/>
    <lineage>
        <taxon>Bacteria</taxon>
        <taxon>Bacillati</taxon>
        <taxon>Actinomycetota</taxon>
        <taxon>Actinomycetes</taxon>
        <taxon>Micrococcales</taxon>
        <taxon>Cellulomonadaceae</taxon>
        <taxon>Cellulomonas</taxon>
    </lineage>
</organism>
<sequence length="201" mass="21949">MRAFRKDGGAYVARVDSTERAVLIELVDDVVALLSAHAGAPEPLAHAEDPLQALRMAVEDKPTPQDPALRRLLPDASVDPDVNAEFRRLTEDDLRASKTDSLLRLRAVLQGAQPDVVVLPSEAGRVAAALTDVRLVTSERLGVRNDSDADRLYRLVGSDPLGDHHPEEMRRRFLATVYLVLGMLQESLVDLMLTDLGTPAS</sequence>
<proteinExistence type="predicted"/>
<accession>A0A0A0C1T1</accession>
<evidence type="ECO:0000313" key="2">
    <source>
        <dbReference type="Proteomes" id="UP000054314"/>
    </source>
</evidence>
<gene>
    <name evidence="1" type="ORF">N869_07855</name>
</gene>
<name>A0A0A0C1T1_9CELL</name>
<evidence type="ECO:0000313" key="1">
    <source>
        <dbReference type="EMBL" id="KGM13932.1"/>
    </source>
</evidence>
<dbReference type="RefSeq" id="WP_035057988.1">
    <property type="nucleotide sequence ID" value="NZ_AXCZ01000019.1"/>
</dbReference>
<dbReference type="Proteomes" id="UP000054314">
    <property type="component" value="Unassembled WGS sequence"/>
</dbReference>
<dbReference type="EMBL" id="AXCZ01000019">
    <property type="protein sequence ID" value="KGM13932.1"/>
    <property type="molecule type" value="Genomic_DNA"/>
</dbReference>
<dbReference type="AlphaFoldDB" id="A0A0A0C1T1"/>
<protein>
    <submittedName>
        <fullName evidence="1">Uncharacterized protein</fullName>
    </submittedName>
</protein>